<dbReference type="Gene3D" id="3.10.580.10">
    <property type="entry name" value="CBS-domain"/>
    <property type="match status" value="1"/>
</dbReference>
<keyword evidence="7 9" id="KW-0472">Membrane</keyword>
<keyword evidence="4" id="KW-0677">Repeat</keyword>
<evidence type="ECO:0000256" key="4">
    <source>
        <dbReference type="ARBA" id="ARBA00022737"/>
    </source>
</evidence>
<dbReference type="InterPro" id="IPR002550">
    <property type="entry name" value="CNNM"/>
</dbReference>
<protein>
    <submittedName>
        <fullName evidence="11">Hemolysin family protein</fullName>
    </submittedName>
</protein>
<dbReference type="Gene3D" id="3.30.465.10">
    <property type="match status" value="1"/>
</dbReference>
<evidence type="ECO:0000256" key="7">
    <source>
        <dbReference type="ARBA" id="ARBA00023136"/>
    </source>
</evidence>
<feature type="domain" description="CBS" evidence="10">
    <location>
        <begin position="299"/>
        <end position="356"/>
    </location>
</feature>
<reference evidence="11 12" key="1">
    <citation type="submission" date="2024-02" db="EMBL/GenBank/DDBJ databases">
        <title>Bacterial strain from lacustrine sediment.</title>
        <authorList>
            <person name="Petit C."/>
            <person name="Fadhlaoui K."/>
        </authorList>
    </citation>
    <scope>NUCLEOTIDE SEQUENCE [LARGE SCALE GENOMIC DNA]</scope>
    <source>
        <strain evidence="11 12">IPX-CK</strain>
    </source>
</reference>
<dbReference type="InterPro" id="IPR036318">
    <property type="entry name" value="FAD-bd_PCMH-like_sf"/>
</dbReference>
<dbReference type="Pfam" id="PF00571">
    <property type="entry name" value="CBS"/>
    <property type="match status" value="2"/>
</dbReference>
<evidence type="ECO:0000256" key="5">
    <source>
        <dbReference type="ARBA" id="ARBA00022989"/>
    </source>
</evidence>
<evidence type="ECO:0000256" key="3">
    <source>
        <dbReference type="ARBA" id="ARBA00022692"/>
    </source>
</evidence>
<feature type="transmembrane region" description="Helical" evidence="9">
    <location>
        <begin position="145"/>
        <end position="167"/>
    </location>
</feature>
<proteinExistence type="inferred from homology"/>
<feature type="domain" description="CBS" evidence="10">
    <location>
        <begin position="230"/>
        <end position="293"/>
    </location>
</feature>
<sequence>MDDAGPTASIIIFVVLLLIDMFFYGFGSAIHCLNIKDVEKRAKEDKDKLSSDKRARRLWSIMEAPAKYVNTVQLVSILIHILMGSFFLKIWIRGISRFMDASLGLESPGIYLLGAILMTAALIYILLTFGVLLPKRLGARYPEKWAYLCINLVYYVTGALSPFTGLATVTADGILRLFGLKADKDVSDVTEEEIISMVNEGHEQGVLQATEAEMITNIFEFGDKEAQDIMTHRKNIVAVEGTMSLKEAISFMMDAHNSRFPVYEDNIDHIIGIVHMRDAMRLHNSRAKANIPIKEIKGLLRAPVFIPGTKNIDGLFQMMQSTKTQMVIIVDEYGQTSGLLAMEDILEEIVGNILDEYDEDEEYIEETDNEDEYIIDGQTPLEELEDLFDISFEEEEFDTLNGFMISKLDKIPEEGEAFDIDVGGYNFRILSVESKMILSVLVTKIKEPEQEVVFEDDEKGKKEKS</sequence>
<dbReference type="InterPro" id="IPR005170">
    <property type="entry name" value="Transptr-assoc_dom"/>
</dbReference>
<dbReference type="InterPro" id="IPR044751">
    <property type="entry name" value="Ion_transp-like_CBS"/>
</dbReference>
<comment type="subcellular location">
    <subcellularLocation>
        <location evidence="1">Membrane</location>
        <topology evidence="1">Multi-pass membrane protein</topology>
    </subcellularLocation>
</comment>
<dbReference type="PROSITE" id="PS51371">
    <property type="entry name" value="CBS"/>
    <property type="match status" value="2"/>
</dbReference>
<evidence type="ECO:0000259" key="10">
    <source>
        <dbReference type="PROSITE" id="PS51371"/>
    </source>
</evidence>
<feature type="transmembrane region" description="Helical" evidence="9">
    <location>
        <begin position="6"/>
        <end position="26"/>
    </location>
</feature>
<evidence type="ECO:0000313" key="12">
    <source>
        <dbReference type="Proteomes" id="UP001451571"/>
    </source>
</evidence>
<dbReference type="SUPFAM" id="SSF56176">
    <property type="entry name" value="FAD-binding/transporter-associated domain-like"/>
    <property type="match status" value="1"/>
</dbReference>
<dbReference type="InterPro" id="IPR046342">
    <property type="entry name" value="CBS_dom_sf"/>
</dbReference>
<evidence type="ECO:0000256" key="6">
    <source>
        <dbReference type="ARBA" id="ARBA00023122"/>
    </source>
</evidence>
<gene>
    <name evidence="11" type="ORF">V6984_13585</name>
</gene>
<comment type="similarity">
    <text evidence="2">Belongs to the UPF0053 family.</text>
</comment>
<dbReference type="Pfam" id="PF03471">
    <property type="entry name" value="CorC_HlyC"/>
    <property type="match status" value="1"/>
</dbReference>
<organism evidence="11 12">
    <name type="scientific">Kineothrix sedimenti</name>
    <dbReference type="NCBI Taxonomy" id="3123317"/>
    <lineage>
        <taxon>Bacteria</taxon>
        <taxon>Bacillati</taxon>
        <taxon>Bacillota</taxon>
        <taxon>Clostridia</taxon>
        <taxon>Lachnospirales</taxon>
        <taxon>Lachnospiraceae</taxon>
        <taxon>Kineothrix</taxon>
    </lineage>
</organism>
<dbReference type="EMBL" id="CP146256">
    <property type="protein sequence ID" value="XAH72544.1"/>
    <property type="molecule type" value="Genomic_DNA"/>
</dbReference>
<dbReference type="SUPFAM" id="SSF54631">
    <property type="entry name" value="CBS-domain pair"/>
    <property type="match status" value="1"/>
</dbReference>
<accession>A0ABZ3ESG4</accession>
<feature type="transmembrane region" description="Helical" evidence="9">
    <location>
        <begin position="110"/>
        <end position="133"/>
    </location>
</feature>
<keyword evidence="6 8" id="KW-0129">CBS domain</keyword>
<dbReference type="RefSeq" id="WP_342756159.1">
    <property type="nucleotide sequence ID" value="NZ_CP146256.1"/>
</dbReference>
<evidence type="ECO:0000313" key="11">
    <source>
        <dbReference type="EMBL" id="XAH72544.1"/>
    </source>
</evidence>
<dbReference type="PANTHER" id="PTHR22777">
    <property type="entry name" value="HEMOLYSIN-RELATED"/>
    <property type="match status" value="1"/>
</dbReference>
<keyword evidence="3 9" id="KW-0812">Transmembrane</keyword>
<dbReference type="SMART" id="SM01091">
    <property type="entry name" value="CorC_HlyC"/>
    <property type="match status" value="1"/>
</dbReference>
<dbReference type="PANTHER" id="PTHR22777:SF17">
    <property type="entry name" value="UPF0053 PROTEIN SLL0260"/>
    <property type="match status" value="1"/>
</dbReference>
<evidence type="ECO:0000256" key="1">
    <source>
        <dbReference type="ARBA" id="ARBA00004141"/>
    </source>
</evidence>
<name>A0ABZ3ESG4_9FIRM</name>
<dbReference type="CDD" id="cd04590">
    <property type="entry name" value="CBS_pair_CorC_HlyC_assoc"/>
    <property type="match status" value="1"/>
</dbReference>
<dbReference type="InterPro" id="IPR016169">
    <property type="entry name" value="FAD-bd_PCMH_sub2"/>
</dbReference>
<dbReference type="InterPro" id="IPR000644">
    <property type="entry name" value="CBS_dom"/>
</dbReference>
<evidence type="ECO:0000256" key="8">
    <source>
        <dbReference type="PROSITE-ProRule" id="PRU00703"/>
    </source>
</evidence>
<keyword evidence="12" id="KW-1185">Reference proteome</keyword>
<feature type="transmembrane region" description="Helical" evidence="9">
    <location>
        <begin position="68"/>
        <end position="90"/>
    </location>
</feature>
<dbReference type="Proteomes" id="UP001451571">
    <property type="component" value="Chromosome"/>
</dbReference>
<evidence type="ECO:0000256" key="2">
    <source>
        <dbReference type="ARBA" id="ARBA00006337"/>
    </source>
</evidence>
<evidence type="ECO:0000256" key="9">
    <source>
        <dbReference type="SAM" id="Phobius"/>
    </source>
</evidence>
<keyword evidence="5 9" id="KW-1133">Transmembrane helix</keyword>
<dbReference type="Pfam" id="PF01595">
    <property type="entry name" value="CNNM"/>
    <property type="match status" value="1"/>
</dbReference>